<comment type="similarity">
    <text evidence="1">Belongs to the sigma-70 factor family. ECF subfamily.</text>
</comment>
<dbReference type="SUPFAM" id="SSF88659">
    <property type="entry name" value="Sigma3 and sigma4 domains of RNA polymerase sigma factors"/>
    <property type="match status" value="1"/>
</dbReference>
<dbReference type="GO" id="GO:0006352">
    <property type="term" value="P:DNA-templated transcription initiation"/>
    <property type="evidence" value="ECO:0007669"/>
    <property type="project" value="InterPro"/>
</dbReference>
<dbReference type="SUPFAM" id="SSF88946">
    <property type="entry name" value="Sigma2 domain of RNA polymerase sigma factors"/>
    <property type="match status" value="1"/>
</dbReference>
<gene>
    <name evidence="9" type="ORF">L1785_03615</name>
</gene>
<evidence type="ECO:0000256" key="5">
    <source>
        <dbReference type="SAM" id="MobiDB-lite"/>
    </source>
</evidence>
<evidence type="ECO:0000259" key="8">
    <source>
        <dbReference type="Pfam" id="PF20239"/>
    </source>
</evidence>
<dbReference type="InterPro" id="IPR046531">
    <property type="entry name" value="DUF6596"/>
</dbReference>
<feature type="domain" description="DUF6596" evidence="8">
    <location>
        <begin position="236"/>
        <end position="355"/>
    </location>
</feature>
<comment type="caution">
    <text evidence="9">The sequence shown here is derived from an EMBL/GenBank/DDBJ whole genome shotgun (WGS) entry which is preliminary data.</text>
</comment>
<dbReference type="GO" id="GO:0003677">
    <property type="term" value="F:DNA binding"/>
    <property type="evidence" value="ECO:0007669"/>
    <property type="project" value="InterPro"/>
</dbReference>
<dbReference type="GO" id="GO:0016987">
    <property type="term" value="F:sigma factor activity"/>
    <property type="evidence" value="ECO:0007669"/>
    <property type="project" value="UniProtKB-KW"/>
</dbReference>
<keyword evidence="4" id="KW-0804">Transcription</keyword>
<dbReference type="Gene3D" id="1.10.1740.10">
    <property type="match status" value="1"/>
</dbReference>
<dbReference type="InterPro" id="IPR014284">
    <property type="entry name" value="RNA_pol_sigma-70_dom"/>
</dbReference>
<evidence type="ECO:0000256" key="3">
    <source>
        <dbReference type="ARBA" id="ARBA00023082"/>
    </source>
</evidence>
<dbReference type="Pfam" id="PF04542">
    <property type="entry name" value="Sigma70_r2"/>
    <property type="match status" value="1"/>
</dbReference>
<evidence type="ECO:0000256" key="1">
    <source>
        <dbReference type="ARBA" id="ARBA00010641"/>
    </source>
</evidence>
<dbReference type="NCBIfam" id="TIGR02937">
    <property type="entry name" value="sigma70-ECF"/>
    <property type="match status" value="1"/>
</dbReference>
<evidence type="ECO:0000313" key="10">
    <source>
        <dbReference type="Proteomes" id="UP001165405"/>
    </source>
</evidence>
<reference evidence="9" key="1">
    <citation type="submission" date="2022-01" db="EMBL/GenBank/DDBJ databases">
        <title>Antribacter sp. nov., isolated from Guizhou of China.</title>
        <authorList>
            <person name="Chengliang C."/>
            <person name="Ya Z."/>
        </authorList>
    </citation>
    <scope>NUCLEOTIDE SEQUENCE</scope>
    <source>
        <strain evidence="9">KLBMP 9083</strain>
    </source>
</reference>
<dbReference type="EMBL" id="JAKGSG010000012">
    <property type="protein sequence ID" value="MCF4120057.1"/>
    <property type="molecule type" value="Genomic_DNA"/>
</dbReference>
<protein>
    <submittedName>
        <fullName evidence="9">Sigma-70 family RNA polymerase sigma factor</fullName>
    </submittedName>
</protein>
<dbReference type="Proteomes" id="UP001165405">
    <property type="component" value="Unassembled WGS sequence"/>
</dbReference>
<dbReference type="InterPro" id="IPR036388">
    <property type="entry name" value="WH-like_DNA-bd_sf"/>
</dbReference>
<feature type="domain" description="RNA polymerase sigma-70 region 2" evidence="6">
    <location>
        <begin position="51"/>
        <end position="110"/>
    </location>
</feature>
<dbReference type="Pfam" id="PF08281">
    <property type="entry name" value="Sigma70_r4_2"/>
    <property type="match status" value="1"/>
</dbReference>
<evidence type="ECO:0000259" key="7">
    <source>
        <dbReference type="Pfam" id="PF08281"/>
    </source>
</evidence>
<proteinExistence type="inferred from homology"/>
<keyword evidence="3" id="KW-0731">Sigma factor</keyword>
<dbReference type="Pfam" id="PF20239">
    <property type="entry name" value="DUF6596"/>
    <property type="match status" value="1"/>
</dbReference>
<feature type="region of interest" description="Disordered" evidence="5">
    <location>
        <begin position="1"/>
        <end position="37"/>
    </location>
</feature>
<dbReference type="InterPro" id="IPR013249">
    <property type="entry name" value="RNA_pol_sigma70_r4_t2"/>
</dbReference>
<keyword evidence="10" id="KW-1185">Reference proteome</keyword>
<evidence type="ECO:0000256" key="4">
    <source>
        <dbReference type="ARBA" id="ARBA00023163"/>
    </source>
</evidence>
<accession>A0AA41QDD5</accession>
<sequence length="496" mass="52643">MRSAAGRSPRAVTPPGVPSGPGDKAHPGERPTSASDVGTAVTEAFRAEWGRVLAAVARSTGDLDLAEECAQEAFATALRTWARDGVPQRPGAWLTTTARNHALDRLRRRRVEGAKVATAARLAERVDGVPGTDGTGVAGPDPVGAAVADALDEWPDAEGDEDLLRLVFACCHPALPLEGRVALTLRSLTGMTTAQVARAFLVPETTMAQRLTRAKRRIRSTGITFRVPPPELLRERVSAVLAVLYVLFTEGYDAWAEPAQHVAGCAERRALADDAVRCARLVARLLPDEPEARGLLALLLLQHARRDARLAAPPAAAPPAAATVPVSEPVLLEEQDRTLWRGDEIAEGLRVLDDALAERRPGPYQVQAAIAALHSSAPSAGETDWAEIVGLYDVLVTMTPSPVVLLNRAVAVAMLRGPDAGLEALGVVADAPELAAYHLLPATRADLLRRAGRPLEAATELRRALALVDREGDRRLLARRLAEVGAEPAEAPRGAS</sequence>
<dbReference type="Gene3D" id="1.10.10.10">
    <property type="entry name" value="Winged helix-like DNA-binding domain superfamily/Winged helix DNA-binding domain"/>
    <property type="match status" value="1"/>
</dbReference>
<evidence type="ECO:0000313" key="9">
    <source>
        <dbReference type="EMBL" id="MCF4120057.1"/>
    </source>
</evidence>
<dbReference type="InterPro" id="IPR013325">
    <property type="entry name" value="RNA_pol_sigma_r2"/>
</dbReference>
<keyword evidence="2" id="KW-0805">Transcription regulation</keyword>
<dbReference type="PANTHER" id="PTHR47756">
    <property type="entry name" value="BLL6612 PROTEIN-RELATED"/>
    <property type="match status" value="1"/>
</dbReference>
<dbReference type="InterPro" id="IPR007627">
    <property type="entry name" value="RNA_pol_sigma70_r2"/>
</dbReference>
<dbReference type="RefSeq" id="WP_236087771.1">
    <property type="nucleotide sequence ID" value="NZ_JAKGSG010000012.1"/>
</dbReference>
<evidence type="ECO:0000259" key="6">
    <source>
        <dbReference type="Pfam" id="PF04542"/>
    </source>
</evidence>
<name>A0AA41QDD5_9MICO</name>
<organism evidence="9 10">
    <name type="scientific">Antribacter soli</name>
    <dbReference type="NCBI Taxonomy" id="2910976"/>
    <lineage>
        <taxon>Bacteria</taxon>
        <taxon>Bacillati</taxon>
        <taxon>Actinomycetota</taxon>
        <taxon>Actinomycetes</taxon>
        <taxon>Micrococcales</taxon>
        <taxon>Promicromonosporaceae</taxon>
        <taxon>Antribacter</taxon>
    </lineage>
</organism>
<dbReference type="AlphaFoldDB" id="A0AA41QDD5"/>
<dbReference type="InterPro" id="IPR013324">
    <property type="entry name" value="RNA_pol_sigma_r3/r4-like"/>
</dbReference>
<feature type="domain" description="RNA polymerase sigma factor 70 region 4 type 2" evidence="7">
    <location>
        <begin position="168"/>
        <end position="218"/>
    </location>
</feature>
<dbReference type="PANTHER" id="PTHR47756:SF2">
    <property type="entry name" value="BLL6612 PROTEIN"/>
    <property type="match status" value="1"/>
</dbReference>
<evidence type="ECO:0000256" key="2">
    <source>
        <dbReference type="ARBA" id="ARBA00023015"/>
    </source>
</evidence>